<evidence type="ECO:0000313" key="14">
    <source>
        <dbReference type="EMBL" id="RDY30486.1"/>
    </source>
</evidence>
<feature type="domain" description="SIS" evidence="12">
    <location>
        <begin position="457"/>
        <end position="598"/>
    </location>
</feature>
<dbReference type="Gene3D" id="3.40.50.10490">
    <property type="entry name" value="Glucose-6-phosphate isomerase like protein, domain 1"/>
    <property type="match status" value="2"/>
</dbReference>
<name>A0A255I1Q3_9FIRM</name>
<evidence type="ECO:0000313" key="15">
    <source>
        <dbReference type="Proteomes" id="UP000216411"/>
    </source>
</evidence>
<comment type="function">
    <text evidence="10">Catalyzes the first step in hexosamine metabolism, converting fructose-6P into glucosamine-6P using glutamine as a nitrogen source.</text>
</comment>
<dbReference type="SUPFAM" id="SSF56235">
    <property type="entry name" value="N-terminal nucleophile aminohydrolases (Ntn hydrolases)"/>
    <property type="match status" value="1"/>
</dbReference>
<dbReference type="GO" id="GO:0004360">
    <property type="term" value="F:glutamine-fructose-6-phosphate transaminase (isomerizing) activity"/>
    <property type="evidence" value="ECO:0007669"/>
    <property type="project" value="UniProtKB-UniRule"/>
</dbReference>
<dbReference type="GO" id="GO:0006002">
    <property type="term" value="P:fructose 6-phosphate metabolic process"/>
    <property type="evidence" value="ECO:0007669"/>
    <property type="project" value="TreeGrafter"/>
</dbReference>
<dbReference type="InterPro" id="IPR035490">
    <property type="entry name" value="GlmS/FrlB_SIS"/>
</dbReference>
<reference evidence="14" key="3">
    <citation type="submission" date="2018-07" db="EMBL/GenBank/DDBJ databases">
        <authorList>
            <person name="Quirk P.G."/>
            <person name="Krulwich T.A."/>
        </authorList>
    </citation>
    <scope>NUCLEOTIDE SEQUENCE</scope>
    <source>
        <strain evidence="14">CCRI-19302</strain>
    </source>
</reference>
<evidence type="ECO:0000256" key="4">
    <source>
        <dbReference type="ARBA" id="ARBA00016090"/>
    </source>
</evidence>
<organism evidence="14 15">
    <name type="scientific">Lachnotalea glycerini</name>
    <dbReference type="NCBI Taxonomy" id="1763509"/>
    <lineage>
        <taxon>Bacteria</taxon>
        <taxon>Bacillati</taxon>
        <taxon>Bacillota</taxon>
        <taxon>Clostridia</taxon>
        <taxon>Lachnospirales</taxon>
        <taxon>Lachnospiraceae</taxon>
        <taxon>Lachnotalea</taxon>
    </lineage>
</organism>
<dbReference type="GO" id="GO:0006487">
    <property type="term" value="P:protein N-linked glycosylation"/>
    <property type="evidence" value="ECO:0007669"/>
    <property type="project" value="TreeGrafter"/>
</dbReference>
<evidence type="ECO:0000259" key="12">
    <source>
        <dbReference type="PROSITE" id="PS51464"/>
    </source>
</evidence>
<evidence type="ECO:0000256" key="3">
    <source>
        <dbReference type="ARBA" id="ARBA00012916"/>
    </source>
</evidence>
<evidence type="ECO:0000313" key="13">
    <source>
        <dbReference type="EMBL" id="PXV87302.1"/>
    </source>
</evidence>
<feature type="domain" description="Glutamine amidotransferase type-2" evidence="11">
    <location>
        <begin position="2"/>
        <end position="218"/>
    </location>
</feature>
<keyword evidence="15" id="KW-1185">Reference proteome</keyword>
<dbReference type="InterPro" id="IPR035466">
    <property type="entry name" value="GlmS/AgaS_SIS"/>
</dbReference>
<evidence type="ECO:0000256" key="10">
    <source>
        <dbReference type="HAMAP-Rule" id="MF_00164"/>
    </source>
</evidence>
<dbReference type="NCBIfam" id="TIGR01135">
    <property type="entry name" value="glmS"/>
    <property type="match status" value="1"/>
</dbReference>
<dbReference type="InterPro" id="IPR047084">
    <property type="entry name" value="GFAT_N"/>
</dbReference>
<dbReference type="GO" id="GO:0097367">
    <property type="term" value="F:carbohydrate derivative binding"/>
    <property type="evidence" value="ECO:0007669"/>
    <property type="project" value="InterPro"/>
</dbReference>
<evidence type="ECO:0000256" key="1">
    <source>
        <dbReference type="ARBA" id="ARBA00001031"/>
    </source>
</evidence>
<dbReference type="Pfam" id="PF01380">
    <property type="entry name" value="SIS"/>
    <property type="match status" value="2"/>
</dbReference>
<comment type="subunit">
    <text evidence="10">Homodimer.</text>
</comment>
<keyword evidence="7 10" id="KW-0808">Transferase</keyword>
<feature type="active site" description="For Fru-6P isomerization activity" evidence="10">
    <location>
        <position position="603"/>
    </location>
</feature>
<dbReference type="GO" id="GO:0005829">
    <property type="term" value="C:cytosol"/>
    <property type="evidence" value="ECO:0007669"/>
    <property type="project" value="TreeGrafter"/>
</dbReference>
<dbReference type="PROSITE" id="PS51464">
    <property type="entry name" value="SIS"/>
    <property type="match status" value="2"/>
</dbReference>
<dbReference type="Gene3D" id="3.60.20.10">
    <property type="entry name" value="Glutamine Phosphoribosylpyrophosphate, subunit 1, domain 1"/>
    <property type="match status" value="1"/>
</dbReference>
<protein>
    <recommendedName>
        <fullName evidence="4 10">Glutamine--fructose-6-phosphate aminotransferase [isomerizing]</fullName>
        <ecNumber evidence="3 10">2.6.1.16</ecNumber>
    </recommendedName>
    <alternativeName>
        <fullName evidence="10">D-fructose-6-phosphate amidotransferase</fullName>
    </alternativeName>
    <alternativeName>
        <fullName evidence="10">GFAT</fullName>
    </alternativeName>
    <alternativeName>
        <fullName evidence="10">Glucosamine-6-phosphate synthase</fullName>
    </alternativeName>
    <alternativeName>
        <fullName evidence="10">Hexosephosphate aminotransferase</fullName>
    </alternativeName>
    <alternativeName>
        <fullName evidence="10">L-glutamine--D-fructose-6-phosphate amidotransferase</fullName>
    </alternativeName>
</protein>
<dbReference type="PROSITE" id="PS51278">
    <property type="entry name" value="GATASE_TYPE_2"/>
    <property type="match status" value="1"/>
</dbReference>
<dbReference type="GO" id="GO:0005975">
    <property type="term" value="P:carbohydrate metabolic process"/>
    <property type="evidence" value="ECO:0007669"/>
    <property type="project" value="UniProtKB-UniRule"/>
</dbReference>
<dbReference type="GO" id="GO:0006047">
    <property type="term" value="P:UDP-N-acetylglucosamine metabolic process"/>
    <property type="evidence" value="ECO:0007669"/>
    <property type="project" value="TreeGrafter"/>
</dbReference>
<reference evidence="14 15" key="1">
    <citation type="journal article" date="2017" name="Genome Announc.">
        <title>Draft Genome Sequence of a Sporulating and Motile Strain of Lachnotalea glycerini Isolated from Water in Quebec City, Canada.</title>
        <authorList>
            <person name="Maheux A.F."/>
            <person name="Boudreau D.K."/>
            <person name="Berube E."/>
            <person name="Boissinot M."/>
            <person name="Raymond F."/>
            <person name="Brodeur S."/>
            <person name="Corbeil J."/>
            <person name="Isabel S."/>
            <person name="Omar R.F."/>
            <person name="Bergeron M.G."/>
        </authorList>
    </citation>
    <scope>NUCLEOTIDE SEQUENCE [LARGE SCALE GENOMIC DNA]</scope>
    <source>
        <strain evidence="14 15">CCRI-19302</strain>
    </source>
</reference>
<dbReference type="HAMAP" id="MF_00164">
    <property type="entry name" value="GlmS"/>
    <property type="match status" value="1"/>
</dbReference>
<evidence type="ECO:0000256" key="5">
    <source>
        <dbReference type="ARBA" id="ARBA00022490"/>
    </source>
</evidence>
<accession>A0A255I1Q3</accession>
<dbReference type="AlphaFoldDB" id="A0A255I1Q3"/>
<dbReference type="Proteomes" id="UP000216411">
    <property type="component" value="Unassembled WGS sequence"/>
</dbReference>
<dbReference type="FunFam" id="3.60.20.10:FF:000006">
    <property type="entry name" value="Glutamine--fructose-6-phosphate aminotransferase [isomerizing]"/>
    <property type="match status" value="1"/>
</dbReference>
<dbReference type="InterPro" id="IPR001347">
    <property type="entry name" value="SIS_dom"/>
</dbReference>
<dbReference type="InterPro" id="IPR017932">
    <property type="entry name" value="GATase_2_dom"/>
</dbReference>
<sequence length="608" mass="68085">MCGIVGYIGEKQAAPILLDGLEKLEYRGYDSSGIAVFDGKQIQMKKSMGRLKVLNELTHGGATLPGCAGIGHTRWATHGEPSDTNAHPHMNKDSSIVVVHNGIIENYLKLKKKLIDKGYEFQSDTDTEVLVQLLDYYYKGNPFEAITKVMHRVDGSYALGIMFKEYPGEIYAVRKESPLIVGTSNEGNFIASDVPAILKYTRNVYFIENEEIVRIRENELKFYNTDEEEIKKEYTTIEWDIEAAEKGGYEHFMLKEINEQPKAVADTLNPRLKDGKVYIEELNMTDEEIIAIKKICIIACGSAYHTGVTAKYIFEGIARIPVEVDLASEFRYRNPILEKDTLVIIVSQSGETADSLAALREAKKRGVKVLGIVNVVGSSIAREADNVMYTWAGPEIAVATTKAYSTQLIAQYLLAIQFAYVRGKISDIELEEMIRDLKRLPDQIELLVNNKEKIQKFANRYIAAKDIFFIGRGIDYAISLEGSLKLKEISYIHSEAYAAGELKHGTISLIEDGTLVTAVLTQEELYQKMISNMVEVRTRGAFVLAITNEGNTDVERAADYVIYIPQTNKYFTNSLAIIPLQLFGYYVSVGKGCDVDKPRNLAKSVTVE</sequence>
<evidence type="ECO:0000256" key="9">
    <source>
        <dbReference type="ARBA" id="ARBA00022962"/>
    </source>
</evidence>
<dbReference type="InterPro" id="IPR046348">
    <property type="entry name" value="SIS_dom_sf"/>
</dbReference>
<dbReference type="CDD" id="cd05009">
    <property type="entry name" value="SIS_GlmS_GlmD_2"/>
    <property type="match status" value="1"/>
</dbReference>
<keyword evidence="5 10" id="KW-0963">Cytoplasm</keyword>
<dbReference type="OrthoDB" id="106547at2"/>
<gene>
    <name evidence="10 14" type="primary">glmS</name>
    <name evidence="13" type="ORF">C8E03_11063</name>
    <name evidence="14" type="ORF">CG710_014550</name>
</gene>
<dbReference type="CDD" id="cd00714">
    <property type="entry name" value="GFAT"/>
    <property type="match status" value="1"/>
</dbReference>
<dbReference type="NCBIfam" id="NF001484">
    <property type="entry name" value="PRK00331.1"/>
    <property type="match status" value="1"/>
</dbReference>
<proteinExistence type="inferred from homology"/>
<dbReference type="EMBL" id="QICS01000010">
    <property type="protein sequence ID" value="PXV87302.1"/>
    <property type="molecule type" value="Genomic_DNA"/>
</dbReference>
<comment type="caution">
    <text evidence="14">The sequence shown here is derived from an EMBL/GenBank/DDBJ whole genome shotgun (WGS) entry which is preliminary data.</text>
</comment>
<dbReference type="InterPro" id="IPR029055">
    <property type="entry name" value="Ntn_hydrolases_N"/>
</dbReference>
<comment type="catalytic activity">
    <reaction evidence="1 10">
        <text>D-fructose 6-phosphate + L-glutamine = D-glucosamine 6-phosphate + L-glutamate</text>
        <dbReference type="Rhea" id="RHEA:13237"/>
        <dbReference type="ChEBI" id="CHEBI:29985"/>
        <dbReference type="ChEBI" id="CHEBI:58359"/>
        <dbReference type="ChEBI" id="CHEBI:58725"/>
        <dbReference type="ChEBI" id="CHEBI:61527"/>
        <dbReference type="EC" id="2.6.1.16"/>
    </reaction>
</comment>
<dbReference type="PANTHER" id="PTHR10937">
    <property type="entry name" value="GLUCOSAMINE--FRUCTOSE-6-PHOSPHATE AMINOTRANSFERASE, ISOMERIZING"/>
    <property type="match status" value="1"/>
</dbReference>
<dbReference type="CDD" id="cd05008">
    <property type="entry name" value="SIS_GlmS_GlmD_1"/>
    <property type="match status" value="1"/>
</dbReference>
<evidence type="ECO:0000256" key="2">
    <source>
        <dbReference type="ARBA" id="ARBA00004496"/>
    </source>
</evidence>
<evidence type="ECO:0000256" key="6">
    <source>
        <dbReference type="ARBA" id="ARBA00022576"/>
    </source>
</evidence>
<feature type="active site" description="Nucleophile; for GATase activity" evidence="10">
    <location>
        <position position="2"/>
    </location>
</feature>
<dbReference type="PANTHER" id="PTHR10937:SF0">
    <property type="entry name" value="GLUTAMINE--FRUCTOSE-6-PHOSPHATE TRANSAMINASE (ISOMERIZING)"/>
    <property type="match status" value="1"/>
</dbReference>
<dbReference type="Pfam" id="PF13522">
    <property type="entry name" value="GATase_6"/>
    <property type="match status" value="1"/>
</dbReference>
<comment type="subcellular location">
    <subcellularLocation>
        <location evidence="2 10">Cytoplasm</location>
    </subcellularLocation>
</comment>
<dbReference type="EMBL" id="NOKA02000036">
    <property type="protein sequence ID" value="RDY30486.1"/>
    <property type="molecule type" value="Genomic_DNA"/>
</dbReference>
<dbReference type="Proteomes" id="UP000247523">
    <property type="component" value="Unassembled WGS sequence"/>
</dbReference>
<feature type="domain" description="SIS" evidence="12">
    <location>
        <begin position="285"/>
        <end position="424"/>
    </location>
</feature>
<evidence type="ECO:0000256" key="7">
    <source>
        <dbReference type="ARBA" id="ARBA00022679"/>
    </source>
</evidence>
<evidence type="ECO:0000259" key="11">
    <source>
        <dbReference type="PROSITE" id="PS51278"/>
    </source>
</evidence>
<evidence type="ECO:0000256" key="8">
    <source>
        <dbReference type="ARBA" id="ARBA00022737"/>
    </source>
</evidence>
<dbReference type="EC" id="2.6.1.16" evidence="3 10"/>
<dbReference type="SUPFAM" id="SSF53697">
    <property type="entry name" value="SIS domain"/>
    <property type="match status" value="1"/>
</dbReference>
<evidence type="ECO:0000313" key="16">
    <source>
        <dbReference type="Proteomes" id="UP000247523"/>
    </source>
</evidence>
<reference evidence="13 16" key="2">
    <citation type="submission" date="2018-05" db="EMBL/GenBank/DDBJ databases">
        <title>Genomic Encyclopedia of Type Strains, Phase IV (KMG-IV): sequencing the most valuable type-strain genomes for metagenomic binning, comparative biology and taxonomic classification.</title>
        <authorList>
            <person name="Goeker M."/>
        </authorList>
    </citation>
    <scope>NUCLEOTIDE SEQUENCE [LARGE SCALE GENOMIC DNA]</scope>
    <source>
        <strain evidence="13 16">DSM 28816</strain>
    </source>
</reference>
<dbReference type="FunFam" id="3.40.50.10490:FF:000022">
    <property type="entry name" value="Glutamine--fructose-6-phosphate aminotransferase [isomerizing]"/>
    <property type="match status" value="1"/>
</dbReference>
<keyword evidence="6 10" id="KW-0032">Aminotransferase</keyword>
<keyword evidence="9" id="KW-0315">Glutamine amidotransferase</keyword>
<dbReference type="RefSeq" id="WP_094380299.1">
    <property type="nucleotide sequence ID" value="NZ_NOKA02000036.1"/>
</dbReference>
<dbReference type="FunFam" id="3.40.50.10490:FF:000001">
    <property type="entry name" value="Glutamine--fructose-6-phosphate aminotransferase [isomerizing]"/>
    <property type="match status" value="1"/>
</dbReference>
<feature type="initiator methionine" description="Removed" evidence="10">
    <location>
        <position position="1"/>
    </location>
</feature>
<keyword evidence="8" id="KW-0677">Repeat</keyword>
<dbReference type="InterPro" id="IPR005855">
    <property type="entry name" value="GFAT"/>
</dbReference>